<keyword evidence="3" id="KW-0238">DNA-binding</keyword>
<evidence type="ECO:0000313" key="5">
    <source>
        <dbReference type="EMBL" id="SES32235.1"/>
    </source>
</evidence>
<dbReference type="PANTHER" id="PTHR30408">
    <property type="entry name" value="TYPE-1 RESTRICTION ENZYME ECOKI SPECIFICITY PROTEIN"/>
    <property type="match status" value="1"/>
</dbReference>
<dbReference type="GO" id="GO:0003677">
    <property type="term" value="F:DNA binding"/>
    <property type="evidence" value="ECO:0007669"/>
    <property type="project" value="UniProtKB-KW"/>
</dbReference>
<name>A0A1H9WEG7_BUTFI</name>
<protein>
    <submittedName>
        <fullName evidence="5">Type I restriction enzyme, S subunit</fullName>
    </submittedName>
</protein>
<keyword evidence="2" id="KW-0680">Restriction system</keyword>
<proteinExistence type="inferred from homology"/>
<organism evidence="5 6">
    <name type="scientific">Butyrivibrio fibrisolvens</name>
    <dbReference type="NCBI Taxonomy" id="831"/>
    <lineage>
        <taxon>Bacteria</taxon>
        <taxon>Bacillati</taxon>
        <taxon>Bacillota</taxon>
        <taxon>Clostridia</taxon>
        <taxon>Lachnospirales</taxon>
        <taxon>Lachnospiraceae</taxon>
        <taxon>Butyrivibrio</taxon>
    </lineage>
</organism>
<dbReference type="Proteomes" id="UP000182584">
    <property type="component" value="Unassembled WGS sequence"/>
</dbReference>
<dbReference type="InterPro" id="IPR000055">
    <property type="entry name" value="Restrct_endonuc_typeI_TRD"/>
</dbReference>
<evidence type="ECO:0000259" key="4">
    <source>
        <dbReference type="Pfam" id="PF01420"/>
    </source>
</evidence>
<feature type="domain" description="Type I restriction modification DNA specificity" evidence="4">
    <location>
        <begin position="191"/>
        <end position="350"/>
    </location>
</feature>
<dbReference type="GO" id="GO:0009307">
    <property type="term" value="P:DNA restriction-modification system"/>
    <property type="evidence" value="ECO:0007669"/>
    <property type="project" value="UniProtKB-KW"/>
</dbReference>
<evidence type="ECO:0000313" key="6">
    <source>
        <dbReference type="Proteomes" id="UP000182584"/>
    </source>
</evidence>
<dbReference type="RefSeq" id="WP_074758322.1">
    <property type="nucleotide sequence ID" value="NZ_FOGJ01000029.1"/>
</dbReference>
<evidence type="ECO:0000256" key="2">
    <source>
        <dbReference type="ARBA" id="ARBA00022747"/>
    </source>
</evidence>
<accession>A0A1H9WEG7</accession>
<comment type="similarity">
    <text evidence="1">Belongs to the type-I restriction system S methylase family.</text>
</comment>
<sequence length="367" mass="41644">MLVKLNDVVDRITGNEDRLVTTLPFYLAGEHYDSESIGIYKRGELNSTTVGKLGFKFHFPFKKGDTIFMSRNAHLKKAGMVMYDGICSDTSYILRTKDEKVLLHEYLPLVIQNEKFWRFFEENKSGSVNFLLNWKEMKEYEFELPAVEEQRKIVEEVWAIENAIKKYEKLMVATDELVKSQFIEMFKDVDQGYLSDVAMITMGQSPSGKTYNTDGEGVPFYQGKTEFGELYIGEPTTWTTSPTRYAECNDVLMSVRAPVGSTNLAIEHCCLGRGLAGIRPIEGKSTSLFILYSMRSIESQIEGMGVGSTFKAINKDQVYKLPIPLAPLSLQEQFVELAEQSDKSKFELKNCIDSAKETMQAIIATRV</sequence>
<dbReference type="Gene3D" id="3.90.220.20">
    <property type="entry name" value="DNA methylase specificity domains"/>
    <property type="match status" value="2"/>
</dbReference>
<gene>
    <name evidence="5" type="ORF">SAMN04487884_12965</name>
</gene>
<dbReference type="CDD" id="cd17499">
    <property type="entry name" value="RMtype1_S_CloLW9ORF3270P-TRD1-CR1_like"/>
    <property type="match status" value="1"/>
</dbReference>
<dbReference type="Pfam" id="PF01420">
    <property type="entry name" value="Methylase_S"/>
    <property type="match status" value="2"/>
</dbReference>
<feature type="domain" description="Type I restriction modification DNA specificity" evidence="4">
    <location>
        <begin position="30"/>
        <end position="166"/>
    </location>
</feature>
<dbReference type="AlphaFoldDB" id="A0A1H9WEG7"/>
<reference evidence="5 6" key="1">
    <citation type="submission" date="2016-10" db="EMBL/GenBank/DDBJ databases">
        <authorList>
            <person name="de Groot N.N."/>
        </authorList>
    </citation>
    <scope>NUCLEOTIDE SEQUENCE [LARGE SCALE GENOMIC DNA]</scope>
    <source>
        <strain evidence="5 6">AR40</strain>
    </source>
</reference>
<dbReference type="EMBL" id="FOGJ01000029">
    <property type="protein sequence ID" value="SES32235.1"/>
    <property type="molecule type" value="Genomic_DNA"/>
</dbReference>
<dbReference type="PANTHER" id="PTHR30408:SF12">
    <property type="entry name" value="TYPE I RESTRICTION ENZYME MJAVIII SPECIFICITY SUBUNIT"/>
    <property type="match status" value="1"/>
</dbReference>
<dbReference type="InterPro" id="IPR044946">
    <property type="entry name" value="Restrct_endonuc_typeI_TRD_sf"/>
</dbReference>
<dbReference type="SUPFAM" id="SSF116734">
    <property type="entry name" value="DNA methylase specificity domain"/>
    <property type="match status" value="2"/>
</dbReference>
<evidence type="ECO:0000256" key="1">
    <source>
        <dbReference type="ARBA" id="ARBA00010923"/>
    </source>
</evidence>
<evidence type="ECO:0000256" key="3">
    <source>
        <dbReference type="ARBA" id="ARBA00023125"/>
    </source>
</evidence>
<dbReference type="InterPro" id="IPR052021">
    <property type="entry name" value="Type-I_RS_S_subunit"/>
</dbReference>